<keyword evidence="6 8" id="KW-0368">Histidine biosynthesis</keyword>
<dbReference type="Proteomes" id="UP000198870">
    <property type="component" value="Unassembled WGS sequence"/>
</dbReference>
<keyword evidence="11" id="KW-1185">Reference proteome</keyword>
<evidence type="ECO:0000259" key="9">
    <source>
        <dbReference type="Pfam" id="PF02811"/>
    </source>
</evidence>
<organism evidence="10 11">
    <name type="scientific">Desulfoluna spongiiphila</name>
    <dbReference type="NCBI Taxonomy" id="419481"/>
    <lineage>
        <taxon>Bacteria</taxon>
        <taxon>Pseudomonadati</taxon>
        <taxon>Thermodesulfobacteriota</taxon>
        <taxon>Desulfobacteria</taxon>
        <taxon>Desulfobacterales</taxon>
        <taxon>Desulfolunaceae</taxon>
        <taxon>Desulfoluna</taxon>
    </lineage>
</organism>
<dbReference type="UniPathway" id="UPA00031">
    <property type="reaction ID" value="UER00013"/>
</dbReference>
<dbReference type="OrthoDB" id="9775255at2"/>
<comment type="pathway">
    <text evidence="1 8">Amino-acid biosynthesis; L-histidine biosynthesis; L-histidine from 5-phospho-alpha-D-ribose 1-diphosphate: step 8/9.</text>
</comment>
<evidence type="ECO:0000256" key="7">
    <source>
        <dbReference type="ARBA" id="ARBA00049158"/>
    </source>
</evidence>
<dbReference type="NCBIfam" id="TIGR01856">
    <property type="entry name" value="hisJ_fam"/>
    <property type="match status" value="1"/>
</dbReference>
<dbReference type="EC" id="3.1.3.15" evidence="3 8"/>
<proteinExistence type="inferred from homology"/>
<evidence type="ECO:0000256" key="8">
    <source>
        <dbReference type="RuleBase" id="RU366003"/>
    </source>
</evidence>
<name>A0A1G5IRB9_9BACT</name>
<protein>
    <recommendedName>
        <fullName evidence="3 8">Histidinol-phosphatase</fullName>
        <shortName evidence="8">HolPase</shortName>
        <ecNumber evidence="3 8">3.1.3.15</ecNumber>
    </recommendedName>
</protein>
<dbReference type="CDD" id="cd12110">
    <property type="entry name" value="PHP_HisPPase_Hisj_like"/>
    <property type="match status" value="1"/>
</dbReference>
<accession>A0A1G5IRB9</accession>
<dbReference type="GO" id="GO:0004401">
    <property type="term" value="F:histidinol-phosphatase activity"/>
    <property type="evidence" value="ECO:0007669"/>
    <property type="project" value="UniProtKB-UniRule"/>
</dbReference>
<dbReference type="NCBIfam" id="NF005596">
    <property type="entry name" value="PRK07328.1"/>
    <property type="match status" value="1"/>
</dbReference>
<dbReference type="SUPFAM" id="SSF89550">
    <property type="entry name" value="PHP domain-like"/>
    <property type="match status" value="1"/>
</dbReference>
<evidence type="ECO:0000256" key="4">
    <source>
        <dbReference type="ARBA" id="ARBA00022605"/>
    </source>
</evidence>
<sequence length="272" mass="30071">MIDYHIHTLLCNHAVGGIRSYVESAVRAGLSEICFLEHFTLDHASTAHAMAPEEVPFYVYAVQEMKRAYRDRITIRTGLEVDFCPEAVPALTEIIHRFEFDLIGCSVHFVDGINIASRRHAAAIPDKDFDAVCRRYVQRIREMVEIPFFDVVCHLDVIKKSGRALPADVETGLMEVIDRMAEQDLALEVNTGGLAHPVKACYPSEALIAHAVKRGLALTTGSDAHKAHAVGAGIATTSATLQKLGATHLARFNRRRRTLVPIVPQPTPQESQ</sequence>
<evidence type="ECO:0000256" key="1">
    <source>
        <dbReference type="ARBA" id="ARBA00004970"/>
    </source>
</evidence>
<evidence type="ECO:0000256" key="3">
    <source>
        <dbReference type="ARBA" id="ARBA00013085"/>
    </source>
</evidence>
<comment type="catalytic activity">
    <reaction evidence="7 8">
        <text>L-histidinol phosphate + H2O = L-histidinol + phosphate</text>
        <dbReference type="Rhea" id="RHEA:14465"/>
        <dbReference type="ChEBI" id="CHEBI:15377"/>
        <dbReference type="ChEBI" id="CHEBI:43474"/>
        <dbReference type="ChEBI" id="CHEBI:57699"/>
        <dbReference type="ChEBI" id="CHEBI:57980"/>
        <dbReference type="EC" id="3.1.3.15"/>
    </reaction>
</comment>
<evidence type="ECO:0000313" key="10">
    <source>
        <dbReference type="EMBL" id="SCY77968.1"/>
    </source>
</evidence>
<dbReference type="EMBL" id="FMUX01000021">
    <property type="protein sequence ID" value="SCY77968.1"/>
    <property type="molecule type" value="Genomic_DNA"/>
</dbReference>
<dbReference type="STRING" id="419481.SAMN05216233_12139"/>
<dbReference type="RefSeq" id="WP_092214109.1">
    <property type="nucleotide sequence ID" value="NZ_FMUX01000021.1"/>
</dbReference>
<gene>
    <name evidence="10" type="ORF">SAMN05216233_12139</name>
</gene>
<dbReference type="PANTHER" id="PTHR21039">
    <property type="entry name" value="HISTIDINOL PHOSPHATASE-RELATED"/>
    <property type="match status" value="1"/>
</dbReference>
<dbReference type="Pfam" id="PF02811">
    <property type="entry name" value="PHP"/>
    <property type="match status" value="1"/>
</dbReference>
<keyword evidence="4 8" id="KW-0028">Amino-acid biosynthesis</keyword>
<dbReference type="Gene3D" id="3.20.20.140">
    <property type="entry name" value="Metal-dependent hydrolases"/>
    <property type="match status" value="1"/>
</dbReference>
<keyword evidence="5 8" id="KW-0378">Hydrolase</keyword>
<dbReference type="InterPro" id="IPR010140">
    <property type="entry name" value="Histidinol_P_phosphatase_HisJ"/>
</dbReference>
<evidence type="ECO:0000256" key="5">
    <source>
        <dbReference type="ARBA" id="ARBA00022801"/>
    </source>
</evidence>
<dbReference type="AlphaFoldDB" id="A0A1G5IRB9"/>
<dbReference type="GO" id="GO:0000105">
    <property type="term" value="P:L-histidine biosynthetic process"/>
    <property type="evidence" value="ECO:0007669"/>
    <property type="project" value="UniProtKB-UniRule"/>
</dbReference>
<dbReference type="GO" id="GO:0005737">
    <property type="term" value="C:cytoplasm"/>
    <property type="evidence" value="ECO:0007669"/>
    <property type="project" value="TreeGrafter"/>
</dbReference>
<evidence type="ECO:0000313" key="11">
    <source>
        <dbReference type="Proteomes" id="UP000198870"/>
    </source>
</evidence>
<feature type="domain" description="PHP" evidence="9">
    <location>
        <begin position="3"/>
        <end position="191"/>
    </location>
</feature>
<evidence type="ECO:0000256" key="2">
    <source>
        <dbReference type="ARBA" id="ARBA00009152"/>
    </source>
</evidence>
<dbReference type="PANTHER" id="PTHR21039:SF0">
    <property type="entry name" value="HISTIDINOL-PHOSPHATASE"/>
    <property type="match status" value="1"/>
</dbReference>
<evidence type="ECO:0000256" key="6">
    <source>
        <dbReference type="ARBA" id="ARBA00023102"/>
    </source>
</evidence>
<comment type="similarity">
    <text evidence="2 8">Belongs to the PHP hydrolase family. HisK subfamily.</text>
</comment>
<dbReference type="InterPro" id="IPR004013">
    <property type="entry name" value="PHP_dom"/>
</dbReference>
<dbReference type="InterPro" id="IPR016195">
    <property type="entry name" value="Pol/histidinol_Pase-like"/>
</dbReference>
<reference evidence="10 11" key="1">
    <citation type="submission" date="2016-10" db="EMBL/GenBank/DDBJ databases">
        <authorList>
            <person name="de Groot N.N."/>
        </authorList>
    </citation>
    <scope>NUCLEOTIDE SEQUENCE [LARGE SCALE GENOMIC DNA]</scope>
    <source>
        <strain evidence="10 11">AA1</strain>
    </source>
</reference>